<dbReference type="Pfam" id="PF13692">
    <property type="entry name" value="Glyco_trans_1_4"/>
    <property type="match status" value="1"/>
</dbReference>
<dbReference type="PANTHER" id="PTHR45947">
    <property type="entry name" value="SULFOQUINOVOSYL TRANSFERASE SQD2"/>
    <property type="match status" value="1"/>
</dbReference>
<dbReference type="SUPFAM" id="SSF53756">
    <property type="entry name" value="UDP-Glycosyltransferase/glycogen phosphorylase"/>
    <property type="match status" value="1"/>
</dbReference>
<dbReference type="Pfam" id="PF13439">
    <property type="entry name" value="Glyco_transf_4"/>
    <property type="match status" value="1"/>
</dbReference>
<evidence type="ECO:0000313" key="3">
    <source>
        <dbReference type="Proteomes" id="UP000295247"/>
    </source>
</evidence>
<protein>
    <submittedName>
        <fullName evidence="2">Glycosyl transferase family 4</fullName>
    </submittedName>
</protein>
<dbReference type="InterPro" id="IPR028098">
    <property type="entry name" value="Glyco_trans_4-like_N"/>
</dbReference>
<organism evidence="2 3">
    <name type="scientific">Marichromatium gracile</name>
    <name type="common">Chromatium gracile</name>
    <dbReference type="NCBI Taxonomy" id="1048"/>
    <lineage>
        <taxon>Bacteria</taxon>
        <taxon>Pseudomonadati</taxon>
        <taxon>Pseudomonadota</taxon>
        <taxon>Gammaproteobacteria</taxon>
        <taxon>Chromatiales</taxon>
        <taxon>Chromatiaceae</taxon>
        <taxon>Marichromatium</taxon>
    </lineage>
</organism>
<dbReference type="CDD" id="cd03801">
    <property type="entry name" value="GT4_PimA-like"/>
    <property type="match status" value="1"/>
</dbReference>
<dbReference type="InterPro" id="IPR050194">
    <property type="entry name" value="Glycosyltransferase_grp1"/>
</dbReference>
<dbReference type="EMBL" id="SMDC01000004">
    <property type="protein sequence ID" value="TCW36342.1"/>
    <property type="molecule type" value="Genomic_DNA"/>
</dbReference>
<name>A0A4R4ABE9_MARGR</name>
<gene>
    <name evidence="2" type="ORF">EDC29_104129</name>
</gene>
<reference evidence="2 3" key="1">
    <citation type="submission" date="2019-03" db="EMBL/GenBank/DDBJ databases">
        <title>Genomic Encyclopedia of Type Strains, Phase IV (KMG-IV): sequencing the most valuable type-strain genomes for metagenomic binning, comparative biology and taxonomic classification.</title>
        <authorList>
            <person name="Goeker M."/>
        </authorList>
    </citation>
    <scope>NUCLEOTIDE SEQUENCE [LARGE SCALE GENOMIC DNA]</scope>
    <source>
        <strain evidence="2 3">DSM 203</strain>
    </source>
</reference>
<proteinExistence type="predicted"/>
<dbReference type="GO" id="GO:0016757">
    <property type="term" value="F:glycosyltransferase activity"/>
    <property type="evidence" value="ECO:0007669"/>
    <property type="project" value="UniProtKB-ARBA"/>
</dbReference>
<evidence type="ECO:0000313" key="2">
    <source>
        <dbReference type="EMBL" id="TCW36342.1"/>
    </source>
</evidence>
<dbReference type="Gene3D" id="3.40.50.2000">
    <property type="entry name" value="Glycogen Phosphorylase B"/>
    <property type="match status" value="2"/>
</dbReference>
<accession>A0A4R4ABE9</accession>
<dbReference type="AlphaFoldDB" id="A0A4R4ABE9"/>
<sequence length="396" mass="42436">MPNGNITIMKTIAYLIPAFPVLSETFIGTEIRAMESLGHRVVPIAFRRHPGPAQASDQRLAVRTWYLSDLGPADAAEALGGIRPSLLRGLGFALRQRGLPRAALLYGAARVAAVMRYEGCTHIHAHFAQATTATAIVAARWLGIGVSFVGHGSDVYATPADLALKLDRADFAVAVCEDMRRDFTALAPRARVGVVYCGVDARTFAPVVSGAAEADRLLFIGRLCETKGVADLLEALALVPAAHRPRLDLVGDGPLRAALRARCTRLGLDDWVEFLGARPAEWLARHGPGYRALVAPFRIAANGARDTDPVVVKEAMAMALPVITTTLMGCKEMVTEESGWRVAPGDRAALARAIETVATTAPLRLAAMGQVGRRRLLELFTAERQARALSALVEEV</sequence>
<feature type="domain" description="Glycosyltransferase subfamily 4-like N-terminal" evidence="1">
    <location>
        <begin position="24"/>
        <end position="201"/>
    </location>
</feature>
<keyword evidence="2" id="KW-0808">Transferase</keyword>
<dbReference type="RefSeq" id="WP_132229367.1">
    <property type="nucleotide sequence ID" value="NZ_NRRH01000051.1"/>
</dbReference>
<dbReference type="Proteomes" id="UP000295247">
    <property type="component" value="Unassembled WGS sequence"/>
</dbReference>
<dbReference type="PANTHER" id="PTHR45947:SF3">
    <property type="entry name" value="SULFOQUINOVOSYL TRANSFERASE SQD2"/>
    <property type="match status" value="1"/>
</dbReference>
<evidence type="ECO:0000259" key="1">
    <source>
        <dbReference type="Pfam" id="PF13439"/>
    </source>
</evidence>
<comment type="caution">
    <text evidence="2">The sequence shown here is derived from an EMBL/GenBank/DDBJ whole genome shotgun (WGS) entry which is preliminary data.</text>
</comment>